<feature type="region of interest" description="Disordered" evidence="1">
    <location>
        <begin position="206"/>
        <end position="239"/>
    </location>
</feature>
<keyword evidence="4" id="KW-1185">Reference proteome</keyword>
<dbReference type="AlphaFoldDB" id="A0A1V2IDG5"/>
<keyword evidence="2" id="KW-1133">Transmembrane helix</keyword>
<name>A0A1V2IDG5_9ACTN</name>
<sequence length="239" mass="23596">MTAAPNDEQLPMSAGATALAPQSSPAPAPAPRPARQPPARQPRPRRVGQSAAAAAPAARPAARPGPRATPAPGPTALARARAKAARSQRAPRAPFVILLLVLMGSGLVCLLLLNTSLSENAFQEHSLQSTSSALADEEEALSVQSDRLSAPGALAARAQALGMAPGELPEYRPPGAPLPSGARVVAGGGDANGGVILYVVPAPGQPAATATPASQGQEQGQPAADGAAGQPSGAGTSGR</sequence>
<keyword evidence="2" id="KW-0812">Transmembrane</keyword>
<evidence type="ECO:0000256" key="1">
    <source>
        <dbReference type="SAM" id="MobiDB-lite"/>
    </source>
</evidence>
<feature type="region of interest" description="Disordered" evidence="1">
    <location>
        <begin position="1"/>
        <end position="85"/>
    </location>
</feature>
<proteinExistence type="predicted"/>
<dbReference type="RefSeq" id="WP_076816948.1">
    <property type="nucleotide sequence ID" value="NZ_MOMC01000025.1"/>
</dbReference>
<dbReference type="EMBL" id="MOMC01000025">
    <property type="protein sequence ID" value="ONH30491.1"/>
    <property type="molecule type" value="Genomic_DNA"/>
</dbReference>
<reference evidence="4" key="1">
    <citation type="submission" date="2016-10" db="EMBL/GenBank/DDBJ databases">
        <title>Frankia sp. NRRL B-16386 Genome sequencing.</title>
        <authorList>
            <person name="Ghodhbane-Gtari F."/>
            <person name="Swanson E."/>
            <person name="Gueddou A."/>
            <person name="Hezbri K."/>
            <person name="Ktari K."/>
            <person name="Nouioui I."/>
            <person name="Morris K."/>
            <person name="Simpson S."/>
            <person name="Abebe-Akele F."/>
            <person name="Thomas K."/>
            <person name="Gtari M."/>
            <person name="Tisa L.S."/>
        </authorList>
    </citation>
    <scope>NUCLEOTIDE SEQUENCE [LARGE SCALE GENOMIC DNA]</scope>
    <source>
        <strain evidence="4">NRRL B-16386</strain>
    </source>
</reference>
<evidence type="ECO:0008006" key="5">
    <source>
        <dbReference type="Google" id="ProtNLM"/>
    </source>
</evidence>
<protein>
    <recommendedName>
        <fullName evidence="5">Cell division protein FtsL</fullName>
    </recommendedName>
</protein>
<feature type="compositionally biased region" description="Low complexity" evidence="1">
    <location>
        <begin position="51"/>
        <end position="66"/>
    </location>
</feature>
<dbReference type="Proteomes" id="UP000188929">
    <property type="component" value="Unassembled WGS sequence"/>
</dbReference>
<evidence type="ECO:0000256" key="2">
    <source>
        <dbReference type="SAM" id="Phobius"/>
    </source>
</evidence>
<keyword evidence="2" id="KW-0472">Membrane</keyword>
<gene>
    <name evidence="3" type="ORF">BL253_13450</name>
</gene>
<organism evidence="3 4">
    <name type="scientific">Pseudofrankia asymbiotica</name>
    <dbReference type="NCBI Taxonomy" id="1834516"/>
    <lineage>
        <taxon>Bacteria</taxon>
        <taxon>Bacillati</taxon>
        <taxon>Actinomycetota</taxon>
        <taxon>Actinomycetes</taxon>
        <taxon>Frankiales</taxon>
        <taxon>Frankiaceae</taxon>
        <taxon>Pseudofrankia</taxon>
    </lineage>
</organism>
<evidence type="ECO:0000313" key="4">
    <source>
        <dbReference type="Proteomes" id="UP000188929"/>
    </source>
</evidence>
<comment type="caution">
    <text evidence="3">The sequence shown here is derived from an EMBL/GenBank/DDBJ whole genome shotgun (WGS) entry which is preliminary data.</text>
</comment>
<evidence type="ECO:0000313" key="3">
    <source>
        <dbReference type="EMBL" id="ONH30491.1"/>
    </source>
</evidence>
<feature type="compositionally biased region" description="Pro residues" evidence="1">
    <location>
        <begin position="24"/>
        <end position="41"/>
    </location>
</feature>
<dbReference type="STRING" id="1834516.BL253_13450"/>
<accession>A0A1V2IDG5</accession>
<feature type="transmembrane region" description="Helical" evidence="2">
    <location>
        <begin position="93"/>
        <end position="113"/>
    </location>
</feature>